<dbReference type="InterPro" id="IPR046335">
    <property type="entry name" value="LacI/GalR-like_sensor"/>
</dbReference>
<dbReference type="Pfam" id="PF12833">
    <property type="entry name" value="HTH_18"/>
    <property type="match status" value="1"/>
</dbReference>
<dbReference type="Pfam" id="PF13377">
    <property type="entry name" value="Peripla_BP_3"/>
    <property type="match status" value="1"/>
</dbReference>
<dbReference type="PANTHER" id="PTHR30146:SF24">
    <property type="entry name" value="XYLOSE OPERON REGULATORY PROTEIN"/>
    <property type="match status" value="1"/>
</dbReference>
<gene>
    <name evidence="5" type="ORF">RMSM_00402</name>
</gene>
<dbReference type="GO" id="GO:0000976">
    <property type="term" value="F:transcription cis-regulatory region binding"/>
    <property type="evidence" value="ECO:0007669"/>
    <property type="project" value="TreeGrafter"/>
</dbReference>
<evidence type="ECO:0000313" key="6">
    <source>
        <dbReference type="Proteomes" id="UP000011991"/>
    </source>
</evidence>
<evidence type="ECO:0000256" key="2">
    <source>
        <dbReference type="ARBA" id="ARBA00023125"/>
    </source>
</evidence>
<dbReference type="AlphaFoldDB" id="M5RTY0"/>
<reference evidence="5 6" key="1">
    <citation type="journal article" date="2013" name="Mar. Genomics">
        <title>Expression of sulfatases in Rhodopirellula baltica and the diversity of sulfatases in the genus Rhodopirellula.</title>
        <authorList>
            <person name="Wegner C.E."/>
            <person name="Richter-Heitmann T."/>
            <person name="Klindworth A."/>
            <person name="Klockow C."/>
            <person name="Richter M."/>
            <person name="Achstetter T."/>
            <person name="Glockner F.O."/>
            <person name="Harder J."/>
        </authorList>
    </citation>
    <scope>NUCLEOTIDE SEQUENCE [LARGE SCALE GENOMIC DNA]</scope>
    <source>
        <strain evidence="5 6">SM1</strain>
    </source>
</reference>
<name>M5RTY0_9BACT</name>
<dbReference type="PROSITE" id="PS00041">
    <property type="entry name" value="HTH_ARAC_FAMILY_1"/>
    <property type="match status" value="1"/>
</dbReference>
<evidence type="ECO:0000256" key="3">
    <source>
        <dbReference type="ARBA" id="ARBA00023163"/>
    </source>
</evidence>
<dbReference type="InterPro" id="IPR028082">
    <property type="entry name" value="Peripla_BP_I"/>
</dbReference>
<feature type="domain" description="HTH araC/xylS-type" evidence="4">
    <location>
        <begin position="289"/>
        <end position="387"/>
    </location>
</feature>
<dbReference type="InterPro" id="IPR018060">
    <property type="entry name" value="HTH_AraC"/>
</dbReference>
<keyword evidence="1" id="KW-0805">Transcription regulation</keyword>
<evidence type="ECO:0000259" key="4">
    <source>
        <dbReference type="PROSITE" id="PS01124"/>
    </source>
</evidence>
<comment type="caution">
    <text evidence="5">The sequence shown here is derived from an EMBL/GenBank/DDBJ whole genome shotgun (WGS) entry which is preliminary data.</text>
</comment>
<dbReference type="InterPro" id="IPR009057">
    <property type="entry name" value="Homeodomain-like_sf"/>
</dbReference>
<dbReference type="PROSITE" id="PS01124">
    <property type="entry name" value="HTH_ARAC_FAMILY_2"/>
    <property type="match status" value="1"/>
</dbReference>
<keyword evidence="2" id="KW-0238">DNA-binding</keyword>
<accession>M5RTY0</accession>
<evidence type="ECO:0000256" key="1">
    <source>
        <dbReference type="ARBA" id="ARBA00023015"/>
    </source>
</evidence>
<dbReference type="CDD" id="cd01543">
    <property type="entry name" value="PBP1_XylR"/>
    <property type="match status" value="1"/>
</dbReference>
<protein>
    <submittedName>
        <fullName evidence="5">Xylose operon regulatory protein</fullName>
    </submittedName>
</protein>
<evidence type="ECO:0000313" key="5">
    <source>
        <dbReference type="EMBL" id="EMI22666.1"/>
    </source>
</evidence>
<dbReference type="SMART" id="SM00342">
    <property type="entry name" value="HTH_ARAC"/>
    <property type="match status" value="1"/>
</dbReference>
<keyword evidence="3" id="KW-0804">Transcription</keyword>
<keyword evidence="6" id="KW-1185">Reference proteome</keyword>
<dbReference type="Proteomes" id="UP000011991">
    <property type="component" value="Unassembled WGS sequence"/>
</dbReference>
<proteinExistence type="predicted"/>
<dbReference type="InterPro" id="IPR018062">
    <property type="entry name" value="HTH_AraC-typ_CS"/>
</dbReference>
<dbReference type="EMBL" id="ANOG01000060">
    <property type="protein sequence ID" value="EMI22666.1"/>
    <property type="molecule type" value="Genomic_DNA"/>
</dbReference>
<dbReference type="SUPFAM" id="SSF53822">
    <property type="entry name" value="Periplasmic binding protein-like I"/>
    <property type="match status" value="1"/>
</dbReference>
<dbReference type="Gene3D" id="1.10.10.60">
    <property type="entry name" value="Homeodomain-like"/>
    <property type="match status" value="2"/>
</dbReference>
<dbReference type="PATRIC" id="fig|1265738.3.peg.402"/>
<dbReference type="PANTHER" id="PTHR30146">
    <property type="entry name" value="LACI-RELATED TRANSCRIPTIONAL REPRESSOR"/>
    <property type="match status" value="1"/>
</dbReference>
<dbReference type="Gene3D" id="3.40.50.2300">
    <property type="match status" value="2"/>
</dbReference>
<dbReference type="GO" id="GO:0003700">
    <property type="term" value="F:DNA-binding transcription factor activity"/>
    <property type="evidence" value="ECO:0007669"/>
    <property type="project" value="InterPro"/>
</dbReference>
<organism evidence="5 6">
    <name type="scientific">Rhodopirellula maiorica SM1</name>
    <dbReference type="NCBI Taxonomy" id="1265738"/>
    <lineage>
        <taxon>Bacteria</taxon>
        <taxon>Pseudomonadati</taxon>
        <taxon>Planctomycetota</taxon>
        <taxon>Planctomycetia</taxon>
        <taxon>Pirellulales</taxon>
        <taxon>Pirellulaceae</taxon>
        <taxon>Novipirellula</taxon>
    </lineage>
</organism>
<sequence length="391" mass="44692">MPSKPTPLVASRYETSGGRNILLALSWYYPQIHQGVARFARDHGWNISADFDDPVPSHWNGDGVLTLLGTRQDIWKRLRRLDVPIVDLAESRPAIKLPRVTPDNVAIGRMAAEHFLERGYRNFAFFHRKGLNVSRRRREAFQQKINEAGHDLIMLSWKHEQGERNDTVEQRHRWLKRRLAQLPKPLAVFASRDVEAVEVVDACSRAELSIPDEVAILGVDNTELICDFLRVPLSSIEVNWELVGYEGAALLDRLLCDQTAPADPIYIRPTGVIERRTTDSLAVDHPKVVAALRYLYDHANEAISMNDVFKHVGMSRSGLEKAFREHFIRAPAEELRHIRLTRAKKMLLRTDKNVKTIAQATGFETPHNLCRIFKQHVGVTPKQYRQGGEER</sequence>
<dbReference type="SUPFAM" id="SSF46689">
    <property type="entry name" value="Homeodomain-like"/>
    <property type="match status" value="1"/>
</dbReference>